<protein>
    <recommendedName>
        <fullName evidence="3">2-C-methyl-D-erythritol 4-phosphate cytidylyltransferase</fullName>
        <ecNumber evidence="3">2.7.7.60</ecNumber>
    </recommendedName>
    <alternativeName>
        <fullName evidence="3">4-diphosphocytidyl-2C-methyl-D-erythritol synthase</fullName>
    </alternativeName>
    <alternativeName>
        <fullName evidence="3">MEP cytidylyltransferase</fullName>
        <shortName evidence="3">MCT</shortName>
    </alternativeName>
</protein>
<dbReference type="GO" id="GO:0019288">
    <property type="term" value="P:isopentenyl diphosphate biosynthetic process, methylerythritol 4-phosphate pathway"/>
    <property type="evidence" value="ECO:0007669"/>
    <property type="project" value="UniProtKB-UniRule"/>
</dbReference>
<keyword evidence="5" id="KW-1185">Reference proteome</keyword>
<sequence length="240" mass="24111">MQELTDSLKPVVALVAAAGSGSRLGGGLPKALRELGGVPLVRRSVQQLAAGGVQRAVVTVPAGLADEFTAALAGAPIATELVVGGAERQDSVRRGLAACAPDGGDAVLLVHDAARPLVPATLVARVIAAVRAGHAAVVPVLPVIDSIRRVSPGPAGRTSTVVDRSALVGVQTPQGFDLATLRRAHEHVAEAGAVVTDDAACCEAIGVPVELVEGSRLAMKITEPVDLAIAEALLDQAGVD</sequence>
<feature type="site" description="Transition state stabilizer" evidence="3">
    <location>
        <position position="23"/>
    </location>
</feature>
<dbReference type="SUPFAM" id="SSF53448">
    <property type="entry name" value="Nucleotide-diphospho-sugar transferases"/>
    <property type="match status" value="1"/>
</dbReference>
<keyword evidence="2 3" id="KW-0548">Nucleotidyltransferase</keyword>
<dbReference type="HAMAP" id="MF_00108">
    <property type="entry name" value="IspD"/>
    <property type="match status" value="1"/>
</dbReference>
<dbReference type="NCBIfam" id="TIGR00453">
    <property type="entry name" value="ispD"/>
    <property type="match status" value="1"/>
</dbReference>
<comment type="caution">
    <text evidence="4">The sequence shown here is derived from an EMBL/GenBank/DDBJ whole genome shotgun (WGS) entry which is preliminary data.</text>
</comment>
<reference evidence="4 5" key="1">
    <citation type="submission" date="2017-07" db="EMBL/GenBank/DDBJ databases">
        <title>Draft whole genome sequences of clinical Proprionibacteriaceae strains.</title>
        <authorList>
            <person name="Bernier A.-M."/>
            <person name="Bernard K."/>
            <person name="Domingo M.-C."/>
        </authorList>
    </citation>
    <scope>NUCLEOTIDE SEQUENCE [LARGE SCALE GENOMIC DNA]</scope>
    <source>
        <strain evidence="4 5">NML 030167</strain>
    </source>
</reference>
<keyword evidence="1 3" id="KW-0808">Transferase</keyword>
<dbReference type="FunFam" id="3.90.550.10:FF:000003">
    <property type="entry name" value="2-C-methyl-D-erythritol 4-phosphate cytidylyltransferase"/>
    <property type="match status" value="1"/>
</dbReference>
<dbReference type="InterPro" id="IPR050088">
    <property type="entry name" value="IspD/TarI_cytidylyltransf_bact"/>
</dbReference>
<accession>A0A255G877</accession>
<comment type="pathway">
    <text evidence="3">Isoprenoid biosynthesis; isopentenyl diphosphate biosynthesis via DXP pathway; isopentenyl diphosphate from 1-deoxy-D-xylulose 5-phosphate: step 2/6.</text>
</comment>
<feature type="site" description="Positions MEP for the nucleophilic attack" evidence="3">
    <location>
        <position position="164"/>
    </location>
</feature>
<keyword evidence="3" id="KW-0414">Isoprene biosynthesis</keyword>
<proteinExistence type="inferred from homology"/>
<organism evidence="4 5">
    <name type="scientific">Enemella evansiae</name>
    <dbReference type="NCBI Taxonomy" id="2016499"/>
    <lineage>
        <taxon>Bacteria</taxon>
        <taxon>Bacillati</taxon>
        <taxon>Actinomycetota</taxon>
        <taxon>Actinomycetes</taxon>
        <taxon>Propionibacteriales</taxon>
        <taxon>Propionibacteriaceae</taxon>
        <taxon>Enemella</taxon>
    </lineage>
</organism>
<dbReference type="PANTHER" id="PTHR32125:SF4">
    <property type="entry name" value="2-C-METHYL-D-ERYTHRITOL 4-PHOSPHATE CYTIDYLYLTRANSFERASE, CHLOROPLASTIC"/>
    <property type="match status" value="1"/>
</dbReference>
<gene>
    <name evidence="3 4" type="primary">ispD</name>
    <name evidence="4" type="ORF">CGZ94_15180</name>
</gene>
<dbReference type="Proteomes" id="UP000215896">
    <property type="component" value="Unassembled WGS sequence"/>
</dbReference>
<name>A0A255G877_9ACTN</name>
<dbReference type="GO" id="GO:0050518">
    <property type="term" value="F:2-C-methyl-D-erythritol 4-phosphate cytidylyltransferase activity"/>
    <property type="evidence" value="ECO:0007669"/>
    <property type="project" value="UniProtKB-UniRule"/>
</dbReference>
<comment type="function">
    <text evidence="3">Catalyzes the formation of 4-diphosphocytidyl-2-C-methyl-D-erythritol from CTP and 2-C-methyl-D-erythritol 4-phosphate (MEP).</text>
</comment>
<dbReference type="PANTHER" id="PTHR32125">
    <property type="entry name" value="2-C-METHYL-D-ERYTHRITOL 4-PHOSPHATE CYTIDYLYLTRANSFERASE, CHLOROPLASTIC"/>
    <property type="match status" value="1"/>
</dbReference>
<evidence type="ECO:0000313" key="4">
    <source>
        <dbReference type="EMBL" id="OYO11751.1"/>
    </source>
</evidence>
<dbReference type="Pfam" id="PF01128">
    <property type="entry name" value="IspD"/>
    <property type="match status" value="1"/>
</dbReference>
<dbReference type="EMBL" id="NMVO01000015">
    <property type="protein sequence ID" value="OYO11751.1"/>
    <property type="molecule type" value="Genomic_DNA"/>
</dbReference>
<dbReference type="UniPathway" id="UPA00056">
    <property type="reaction ID" value="UER00093"/>
</dbReference>
<comment type="catalytic activity">
    <reaction evidence="3">
        <text>2-C-methyl-D-erythritol 4-phosphate + CTP + H(+) = 4-CDP-2-C-methyl-D-erythritol + diphosphate</text>
        <dbReference type="Rhea" id="RHEA:13429"/>
        <dbReference type="ChEBI" id="CHEBI:15378"/>
        <dbReference type="ChEBI" id="CHEBI:33019"/>
        <dbReference type="ChEBI" id="CHEBI:37563"/>
        <dbReference type="ChEBI" id="CHEBI:57823"/>
        <dbReference type="ChEBI" id="CHEBI:58262"/>
        <dbReference type="EC" id="2.7.7.60"/>
    </reaction>
</comment>
<dbReference type="InterPro" id="IPR034683">
    <property type="entry name" value="IspD/TarI"/>
</dbReference>
<evidence type="ECO:0000256" key="2">
    <source>
        <dbReference type="ARBA" id="ARBA00022695"/>
    </source>
</evidence>
<dbReference type="Gene3D" id="3.90.550.10">
    <property type="entry name" value="Spore Coat Polysaccharide Biosynthesis Protein SpsA, Chain A"/>
    <property type="match status" value="1"/>
</dbReference>
<dbReference type="EC" id="2.7.7.60" evidence="3"/>
<evidence type="ECO:0000256" key="3">
    <source>
        <dbReference type="HAMAP-Rule" id="MF_00108"/>
    </source>
</evidence>
<comment type="similarity">
    <text evidence="3">Belongs to the IspD/TarI cytidylyltransferase family. IspD subfamily.</text>
</comment>
<feature type="site" description="Transition state stabilizer" evidence="3">
    <location>
        <position position="30"/>
    </location>
</feature>
<dbReference type="InterPro" id="IPR001228">
    <property type="entry name" value="IspD"/>
</dbReference>
<evidence type="ECO:0000256" key="1">
    <source>
        <dbReference type="ARBA" id="ARBA00022679"/>
    </source>
</evidence>
<dbReference type="CDD" id="cd02516">
    <property type="entry name" value="CDP-ME_synthetase"/>
    <property type="match status" value="1"/>
</dbReference>
<dbReference type="AlphaFoldDB" id="A0A255G877"/>
<dbReference type="OrthoDB" id="9802561at2"/>
<feature type="site" description="Positions MEP for the nucleophilic attack" evidence="3">
    <location>
        <position position="220"/>
    </location>
</feature>
<dbReference type="InterPro" id="IPR029044">
    <property type="entry name" value="Nucleotide-diphossugar_trans"/>
</dbReference>
<evidence type="ECO:0000313" key="5">
    <source>
        <dbReference type="Proteomes" id="UP000215896"/>
    </source>
</evidence>